<protein>
    <submittedName>
        <fullName evidence="7">AP2-like ethylene-responsive transcription factor</fullName>
    </submittedName>
</protein>
<dbReference type="SMART" id="SM00380">
    <property type="entry name" value="AP2"/>
    <property type="match status" value="1"/>
</dbReference>
<keyword evidence="5" id="KW-0539">Nucleus</keyword>
<reference evidence="7" key="1">
    <citation type="journal article" date="2019" name="Sci. Rep.">
        <title>Draft genome of Tanacetum cinerariifolium, the natural source of mosquito coil.</title>
        <authorList>
            <person name="Yamashiro T."/>
            <person name="Shiraishi A."/>
            <person name="Satake H."/>
            <person name="Nakayama K."/>
        </authorList>
    </citation>
    <scope>NUCLEOTIDE SEQUENCE</scope>
</reference>
<evidence type="ECO:0000256" key="5">
    <source>
        <dbReference type="ARBA" id="ARBA00023242"/>
    </source>
</evidence>
<dbReference type="GO" id="GO:0003677">
    <property type="term" value="F:DNA binding"/>
    <property type="evidence" value="ECO:0007669"/>
    <property type="project" value="UniProtKB-KW"/>
</dbReference>
<dbReference type="EMBL" id="BKCJ010007886">
    <property type="protein sequence ID" value="GEU79509.1"/>
    <property type="molecule type" value="Genomic_DNA"/>
</dbReference>
<keyword evidence="4" id="KW-0804">Transcription</keyword>
<dbReference type="InterPro" id="IPR029472">
    <property type="entry name" value="Copia-like_N"/>
</dbReference>
<evidence type="ECO:0000256" key="3">
    <source>
        <dbReference type="ARBA" id="ARBA00023125"/>
    </source>
</evidence>
<dbReference type="Gene3D" id="3.30.730.10">
    <property type="entry name" value="AP2/ERF domain"/>
    <property type="match status" value="1"/>
</dbReference>
<dbReference type="AlphaFoldDB" id="A0A6L2N1M3"/>
<dbReference type="InterPro" id="IPR016177">
    <property type="entry name" value="DNA-bd_dom_sf"/>
</dbReference>
<dbReference type="GO" id="GO:0005634">
    <property type="term" value="C:nucleus"/>
    <property type="evidence" value="ECO:0007669"/>
    <property type="project" value="UniProtKB-SubCell"/>
</dbReference>
<dbReference type="GO" id="GO:0003700">
    <property type="term" value="F:DNA-binding transcription factor activity"/>
    <property type="evidence" value="ECO:0007669"/>
    <property type="project" value="InterPro"/>
</dbReference>
<dbReference type="Pfam" id="PF14244">
    <property type="entry name" value="Retrotran_gag_3"/>
    <property type="match status" value="1"/>
</dbReference>
<accession>A0A6L2N1M3</accession>
<evidence type="ECO:0000259" key="6">
    <source>
        <dbReference type="PROSITE" id="PS51032"/>
    </source>
</evidence>
<dbReference type="InterPro" id="IPR036955">
    <property type="entry name" value="AP2/ERF_dom_sf"/>
</dbReference>
<evidence type="ECO:0000256" key="1">
    <source>
        <dbReference type="ARBA" id="ARBA00004123"/>
    </source>
</evidence>
<dbReference type="SUPFAM" id="SSF54171">
    <property type="entry name" value="DNA-binding domain"/>
    <property type="match status" value="1"/>
</dbReference>
<name>A0A6L2N1M3_TANCI</name>
<evidence type="ECO:0000313" key="7">
    <source>
        <dbReference type="EMBL" id="GEU79509.1"/>
    </source>
</evidence>
<keyword evidence="2" id="KW-0805">Transcription regulation</keyword>
<evidence type="ECO:0000256" key="4">
    <source>
        <dbReference type="ARBA" id="ARBA00023163"/>
    </source>
</evidence>
<gene>
    <name evidence="7" type="ORF">Tci_051487</name>
</gene>
<keyword evidence="3" id="KW-0238">DNA-binding</keyword>
<proteinExistence type="predicted"/>
<comment type="caution">
    <text evidence="7">The sequence shown here is derived from an EMBL/GenBank/DDBJ whole genome shotgun (WGS) entry which is preliminary data.</text>
</comment>
<dbReference type="PROSITE" id="PS51032">
    <property type="entry name" value="AP2_ERF"/>
    <property type="match status" value="1"/>
</dbReference>
<dbReference type="InterPro" id="IPR012337">
    <property type="entry name" value="RNaseH-like_sf"/>
</dbReference>
<dbReference type="InterPro" id="IPR001471">
    <property type="entry name" value="AP2/ERF_dom"/>
</dbReference>
<feature type="domain" description="AP2/ERF" evidence="6">
    <location>
        <begin position="264"/>
        <end position="301"/>
    </location>
</feature>
<dbReference type="PANTHER" id="PTHR32467:SF118">
    <property type="entry name" value="ETHYLENE-RESPONSIVE TRANSCRIPTION FACTOR RAP2-7"/>
    <property type="match status" value="1"/>
</dbReference>
<dbReference type="SUPFAM" id="SSF53098">
    <property type="entry name" value="Ribonuclease H-like"/>
    <property type="match status" value="1"/>
</dbReference>
<organism evidence="7">
    <name type="scientific">Tanacetum cinerariifolium</name>
    <name type="common">Dalmatian daisy</name>
    <name type="synonym">Chrysanthemum cinerariifolium</name>
    <dbReference type="NCBI Taxonomy" id="118510"/>
    <lineage>
        <taxon>Eukaryota</taxon>
        <taxon>Viridiplantae</taxon>
        <taxon>Streptophyta</taxon>
        <taxon>Embryophyta</taxon>
        <taxon>Tracheophyta</taxon>
        <taxon>Spermatophyta</taxon>
        <taxon>Magnoliopsida</taxon>
        <taxon>eudicotyledons</taxon>
        <taxon>Gunneridae</taxon>
        <taxon>Pentapetalae</taxon>
        <taxon>asterids</taxon>
        <taxon>campanulids</taxon>
        <taxon>Asterales</taxon>
        <taxon>Asteraceae</taxon>
        <taxon>Asteroideae</taxon>
        <taxon>Anthemideae</taxon>
        <taxon>Anthemidinae</taxon>
        <taxon>Tanacetum</taxon>
    </lineage>
</organism>
<sequence>MYHQLKVVCSQESELIILSVRLIVLVAVLIEIRSKFREIGSLPIQEKLVGAQNYHSWRRSMEIGLSTKRKLGFVKGKEKCLIYGFKWHPPDKCWEKPVFVPKLTKDNNYADIFFPNLCVIEDLRTKKVEGLGRKIGGTYHLLNVPIDQVDEKLRIRVEKSINGPCVVYLENQGIEHQNTCVDRPQKNSRVERKHMHILEGLKTKQFFPGGCDLEVDDEEKEDELSPRSKLWSQWLNLKVPEGVLALKPTVAKKSRRGSMSRNSQYHGVTFYRRTSRWESHIWDYGKQVYLGRFDTALAAARLEFKLENFSKEKIIIYYVDIAYDSLEEVQSIEE</sequence>
<comment type="subcellular location">
    <subcellularLocation>
        <location evidence="1">Nucleus</location>
    </subcellularLocation>
</comment>
<dbReference type="PANTHER" id="PTHR32467">
    <property type="entry name" value="AP2-LIKE ETHYLENE-RESPONSIVE TRANSCRIPTION FACTOR"/>
    <property type="match status" value="1"/>
</dbReference>
<evidence type="ECO:0000256" key="2">
    <source>
        <dbReference type="ARBA" id="ARBA00023015"/>
    </source>
</evidence>